<dbReference type="KEGG" id="taz:TREAZ_0600"/>
<dbReference type="InterPro" id="IPR024455">
    <property type="entry name" value="Phage_capsid"/>
</dbReference>
<dbReference type="STRING" id="545695.TREAZ_0600"/>
<name>F5YBI3_LEAAZ</name>
<dbReference type="OrthoDB" id="9786516at2"/>
<dbReference type="RefSeq" id="WP_015711359.1">
    <property type="nucleotide sequence ID" value="NC_015577.1"/>
</dbReference>
<evidence type="ECO:0000313" key="3">
    <source>
        <dbReference type="EMBL" id="AEF83001.1"/>
    </source>
</evidence>
<comment type="subcellular location">
    <subcellularLocation>
        <location evidence="1">Virion</location>
    </subcellularLocation>
</comment>
<dbReference type="Gene3D" id="3.30.2400.10">
    <property type="entry name" value="Major capsid protein gp5"/>
    <property type="match status" value="1"/>
</dbReference>
<organism evidence="3 4">
    <name type="scientific">Leadbettera azotonutricia (strain ATCC BAA-888 / DSM 13862 / ZAS-9)</name>
    <name type="common">Treponema azotonutricium</name>
    <dbReference type="NCBI Taxonomy" id="545695"/>
    <lineage>
        <taxon>Bacteria</taxon>
        <taxon>Pseudomonadati</taxon>
        <taxon>Spirochaetota</taxon>
        <taxon>Spirochaetia</taxon>
        <taxon>Spirochaetales</taxon>
        <taxon>Breznakiellaceae</taxon>
        <taxon>Leadbettera</taxon>
    </lineage>
</organism>
<evidence type="ECO:0000256" key="1">
    <source>
        <dbReference type="ARBA" id="ARBA00004328"/>
    </source>
</evidence>
<dbReference type="SUPFAM" id="SSF56563">
    <property type="entry name" value="Major capsid protein gp5"/>
    <property type="match status" value="1"/>
</dbReference>
<sequence length="304" mass="31940">MNKEKELFLKYLRNQITAADYRAEIRAIGTGDITVPVEIADRIIARASRFPVRSLATIHQASSGGKDIPINTALPAVSWVPENGSFPTPDATFGSRHFGLNKVGGIGIVTEEMIGDSAFNIDTVIADVFGQAIGEKEDDAFINGTGTGQPRGLLLDAIPQAAGGATIAYADLLAMFAALPLRYHSSAAWLMNPKTLSAVIPLADAAGNPVFIPGGRALSPDASFIAGSIFGCPVYLSALPDVATGAKPVAFGNLSSYTIVDRTNSQVIQRLNELYSQTGAVGFLAYHRTDGALMDAAAVIALEF</sequence>
<reference evidence="3 4" key="2">
    <citation type="journal article" date="2011" name="ISME J.">
        <title>RNA-seq reveals cooperative metabolic interactions between two termite-gut spirochete species in co-culture.</title>
        <authorList>
            <person name="Rosenthal A.Z."/>
            <person name="Matson E.G."/>
            <person name="Eldar A."/>
            <person name="Leadbetter J.R."/>
        </authorList>
    </citation>
    <scope>NUCLEOTIDE SEQUENCE [LARGE SCALE GENOMIC DNA]</scope>
    <source>
        <strain evidence="4">ATCC BAA-888 / DSM 13862 / ZAS-9</strain>
    </source>
</reference>
<protein>
    <submittedName>
        <fullName evidence="3">Phage capsid family</fullName>
    </submittedName>
</protein>
<dbReference type="Proteomes" id="UP000009222">
    <property type="component" value="Chromosome"/>
</dbReference>
<dbReference type="eggNOG" id="COG4653">
    <property type="taxonomic scope" value="Bacteria"/>
</dbReference>
<evidence type="ECO:0000259" key="2">
    <source>
        <dbReference type="Pfam" id="PF05065"/>
    </source>
</evidence>
<dbReference type="InterPro" id="IPR054612">
    <property type="entry name" value="Phage_capsid-like_C"/>
</dbReference>
<dbReference type="Pfam" id="PF05065">
    <property type="entry name" value="Phage_capsid"/>
    <property type="match status" value="1"/>
</dbReference>
<dbReference type="NCBIfam" id="TIGR01554">
    <property type="entry name" value="major_cap_HK97"/>
    <property type="match status" value="1"/>
</dbReference>
<evidence type="ECO:0000313" key="4">
    <source>
        <dbReference type="Proteomes" id="UP000009222"/>
    </source>
</evidence>
<feature type="domain" description="Phage capsid-like C-terminal" evidence="2">
    <location>
        <begin position="31"/>
        <end position="304"/>
    </location>
</feature>
<dbReference type="EMBL" id="CP001841">
    <property type="protein sequence ID" value="AEF83001.1"/>
    <property type="molecule type" value="Genomic_DNA"/>
</dbReference>
<dbReference type="InParanoid" id="F5YBI3"/>
<gene>
    <name evidence="3" type="ordered locus">TREAZ_0600</name>
</gene>
<dbReference type="HOGENOM" id="CLU_915096_0_0_12"/>
<accession>F5YBI3</accession>
<keyword evidence="4" id="KW-1185">Reference proteome</keyword>
<reference evidence="4" key="1">
    <citation type="submission" date="2009-12" db="EMBL/GenBank/DDBJ databases">
        <title>Complete sequence of Treponema azotonutricium strain ZAS-9.</title>
        <authorList>
            <person name="Tetu S.G."/>
            <person name="Matson E."/>
            <person name="Ren Q."/>
            <person name="Seshadri R."/>
            <person name="Elbourne L."/>
            <person name="Hassan K.A."/>
            <person name="Durkin A."/>
            <person name="Radune D."/>
            <person name="Mohamoud Y."/>
            <person name="Shay R."/>
            <person name="Jin S."/>
            <person name="Zhang X."/>
            <person name="Lucey K."/>
            <person name="Ballor N.R."/>
            <person name="Ottesen E."/>
            <person name="Rosenthal R."/>
            <person name="Allen A."/>
            <person name="Leadbetter J.R."/>
            <person name="Paulsen I.T."/>
        </authorList>
    </citation>
    <scope>NUCLEOTIDE SEQUENCE [LARGE SCALE GENOMIC DNA]</scope>
    <source>
        <strain evidence="4">ATCC BAA-888 / DSM 13862 / ZAS-9</strain>
    </source>
</reference>
<dbReference type="AlphaFoldDB" id="F5YBI3"/>
<proteinExistence type="predicted"/>